<dbReference type="Pfam" id="PF01709">
    <property type="entry name" value="Transcrip_reg"/>
    <property type="match status" value="1"/>
</dbReference>
<dbReference type="PANTHER" id="PTHR12532:SF6">
    <property type="entry name" value="TRANSCRIPTIONAL REGULATORY PROTEIN YEBC-RELATED"/>
    <property type="match status" value="1"/>
</dbReference>
<gene>
    <name evidence="9" type="ORF">A3A97_00475</name>
</gene>
<dbReference type="HAMAP" id="MF_00693">
    <property type="entry name" value="Transcrip_reg_TACO1"/>
    <property type="match status" value="1"/>
</dbReference>
<evidence type="ECO:0000259" key="7">
    <source>
        <dbReference type="Pfam" id="PF01709"/>
    </source>
</evidence>
<evidence type="ECO:0000256" key="6">
    <source>
        <dbReference type="HAMAP-Rule" id="MF_00693"/>
    </source>
</evidence>
<dbReference type="EMBL" id="MHSW01000004">
    <property type="protein sequence ID" value="OHA52811.1"/>
    <property type="molecule type" value="Genomic_DNA"/>
</dbReference>
<protein>
    <recommendedName>
        <fullName evidence="6">Probable transcriptional regulatory protein A3A97_00475</fullName>
    </recommendedName>
</protein>
<dbReference type="GO" id="GO:0005829">
    <property type="term" value="C:cytosol"/>
    <property type="evidence" value="ECO:0007669"/>
    <property type="project" value="TreeGrafter"/>
</dbReference>
<dbReference type="InterPro" id="IPR026564">
    <property type="entry name" value="Transcrip_reg_TACO1-like_dom3"/>
</dbReference>
<evidence type="ECO:0000313" key="9">
    <source>
        <dbReference type="EMBL" id="OHA52811.1"/>
    </source>
</evidence>
<comment type="caution">
    <text evidence="9">The sequence shown here is derived from an EMBL/GenBank/DDBJ whole genome shotgun (WGS) entry which is preliminary data.</text>
</comment>
<comment type="similarity">
    <text evidence="1 6">Belongs to the TACO1 family.</text>
</comment>
<dbReference type="Proteomes" id="UP000176951">
    <property type="component" value="Unassembled WGS sequence"/>
</dbReference>
<dbReference type="NCBIfam" id="NF001030">
    <property type="entry name" value="PRK00110.1"/>
    <property type="match status" value="1"/>
</dbReference>
<accession>A0A1G2PYY3</accession>
<keyword evidence="3 6" id="KW-0805">Transcription regulation</keyword>
<keyword evidence="5 6" id="KW-0804">Transcription</keyword>
<feature type="domain" description="TACO1/YebC-like second and third" evidence="7">
    <location>
        <begin position="82"/>
        <end position="237"/>
    </location>
</feature>
<evidence type="ECO:0000256" key="3">
    <source>
        <dbReference type="ARBA" id="ARBA00023015"/>
    </source>
</evidence>
<dbReference type="AlphaFoldDB" id="A0A1G2PYY3"/>
<evidence type="ECO:0000259" key="8">
    <source>
        <dbReference type="Pfam" id="PF20772"/>
    </source>
</evidence>
<evidence type="ECO:0000313" key="10">
    <source>
        <dbReference type="Proteomes" id="UP000176951"/>
    </source>
</evidence>
<dbReference type="InterPro" id="IPR017856">
    <property type="entry name" value="Integrase-like_N"/>
</dbReference>
<evidence type="ECO:0000256" key="4">
    <source>
        <dbReference type="ARBA" id="ARBA00023125"/>
    </source>
</evidence>
<dbReference type="InterPro" id="IPR029072">
    <property type="entry name" value="YebC-like"/>
</dbReference>
<dbReference type="NCBIfam" id="NF009044">
    <property type="entry name" value="PRK12378.1"/>
    <property type="match status" value="1"/>
</dbReference>
<feature type="domain" description="TACO1/YebC-like N-terminal" evidence="8">
    <location>
        <begin position="5"/>
        <end position="75"/>
    </location>
</feature>
<keyword evidence="2 6" id="KW-0963">Cytoplasm</keyword>
<dbReference type="Gene3D" id="3.30.70.980">
    <property type="match status" value="2"/>
</dbReference>
<dbReference type="SUPFAM" id="SSF75625">
    <property type="entry name" value="YebC-like"/>
    <property type="match status" value="1"/>
</dbReference>
<dbReference type="InterPro" id="IPR048300">
    <property type="entry name" value="TACO1_YebC-like_2nd/3rd_dom"/>
</dbReference>
<dbReference type="InterPro" id="IPR049083">
    <property type="entry name" value="TACO1_YebC_N"/>
</dbReference>
<reference evidence="9 10" key="1">
    <citation type="journal article" date="2016" name="Nat. Commun.">
        <title>Thousands of microbial genomes shed light on interconnected biogeochemical processes in an aquifer system.</title>
        <authorList>
            <person name="Anantharaman K."/>
            <person name="Brown C.T."/>
            <person name="Hug L.A."/>
            <person name="Sharon I."/>
            <person name="Castelle C.J."/>
            <person name="Probst A.J."/>
            <person name="Thomas B.C."/>
            <person name="Singh A."/>
            <person name="Wilkins M.J."/>
            <person name="Karaoz U."/>
            <person name="Brodie E.L."/>
            <person name="Williams K.H."/>
            <person name="Hubbard S.S."/>
            <person name="Banfield J.F."/>
        </authorList>
    </citation>
    <scope>NUCLEOTIDE SEQUENCE [LARGE SCALE GENOMIC DNA]</scope>
</reference>
<evidence type="ECO:0000256" key="5">
    <source>
        <dbReference type="ARBA" id="ARBA00023163"/>
    </source>
</evidence>
<name>A0A1G2PYY3_9BACT</name>
<organism evidence="9 10">
    <name type="scientific">Candidatus Terrybacteria bacterium RIFCSPLOWO2_01_FULL_40_23</name>
    <dbReference type="NCBI Taxonomy" id="1802366"/>
    <lineage>
        <taxon>Bacteria</taxon>
        <taxon>Candidatus Terryibacteriota</taxon>
    </lineage>
</organism>
<keyword evidence="4 6" id="KW-0238">DNA-binding</keyword>
<evidence type="ECO:0000256" key="2">
    <source>
        <dbReference type="ARBA" id="ARBA00022490"/>
    </source>
</evidence>
<sequence>MSGHSKWSTIKHQKEAQDKKRGVVFSKLARLIAIAARDGEDPDKNSRLRMEIEKARKFNMPKENITRAVERGSGKGGGEALESFVYEAYGPSGIALIIEGITDNKNRTISEVKNILTKHQGKMGGEGSVSWMFSHSGVINTSLPENKELIESLTLEVINAGAEDIVEKEDGLNIVVPIEKLEEIKKLLLDSGIEIQSASVEWVPKNPVAVSEQDRNVLERLFEALDEHDDIQEIYSNTKN</sequence>
<dbReference type="InterPro" id="IPR002876">
    <property type="entry name" value="Transcrip_reg_TACO1-like"/>
</dbReference>
<dbReference type="NCBIfam" id="TIGR01033">
    <property type="entry name" value="YebC/PmpR family DNA-binding transcriptional regulator"/>
    <property type="match status" value="1"/>
</dbReference>
<dbReference type="GO" id="GO:0003677">
    <property type="term" value="F:DNA binding"/>
    <property type="evidence" value="ECO:0007669"/>
    <property type="project" value="UniProtKB-UniRule"/>
</dbReference>
<dbReference type="Pfam" id="PF20772">
    <property type="entry name" value="TACO1_YebC_N"/>
    <property type="match status" value="1"/>
</dbReference>
<dbReference type="GO" id="GO:0006355">
    <property type="term" value="P:regulation of DNA-templated transcription"/>
    <property type="evidence" value="ECO:0007669"/>
    <property type="project" value="UniProtKB-UniRule"/>
</dbReference>
<dbReference type="Gene3D" id="1.10.10.200">
    <property type="match status" value="1"/>
</dbReference>
<dbReference type="PANTHER" id="PTHR12532">
    <property type="entry name" value="TRANSLATIONAL ACTIVATOR OF CYTOCHROME C OXIDASE 1"/>
    <property type="match status" value="1"/>
</dbReference>
<comment type="subcellular location">
    <subcellularLocation>
        <location evidence="6">Cytoplasm</location>
    </subcellularLocation>
</comment>
<proteinExistence type="inferred from homology"/>
<evidence type="ECO:0000256" key="1">
    <source>
        <dbReference type="ARBA" id="ARBA00008724"/>
    </source>
</evidence>
<dbReference type="FunFam" id="1.10.10.200:FF:000002">
    <property type="entry name" value="Probable transcriptional regulatory protein CLM62_37755"/>
    <property type="match status" value="1"/>
</dbReference>